<proteinExistence type="predicted"/>
<reference evidence="1" key="1">
    <citation type="submission" date="2020-05" db="EMBL/GenBank/DDBJ databases">
        <authorList>
            <person name="Chiriac C."/>
            <person name="Salcher M."/>
            <person name="Ghai R."/>
            <person name="Kavagutti S V."/>
        </authorList>
    </citation>
    <scope>NUCLEOTIDE SEQUENCE</scope>
</reference>
<dbReference type="Gene3D" id="3.10.450.40">
    <property type="match status" value="1"/>
</dbReference>
<sequence length="125" mass="14470">MAGLRDFYTRTTEDPRYLGDRLEISDELESAIQQVKMTLFTRKGEVLGEPDFGIELDSYLFEYSIDPSRLGKEATSQINKYVTEARKRQITVSPSLYPDDRANRDIFVLLIDIPETKNSFALFYD</sequence>
<dbReference type="EMBL" id="LR796923">
    <property type="protein sequence ID" value="CAB4175508.1"/>
    <property type="molecule type" value="Genomic_DNA"/>
</dbReference>
<accession>A0A6J5Q226</accession>
<evidence type="ECO:0000313" key="1">
    <source>
        <dbReference type="EMBL" id="CAB4175508.1"/>
    </source>
</evidence>
<organism evidence="1">
    <name type="scientific">uncultured Caudovirales phage</name>
    <dbReference type="NCBI Taxonomy" id="2100421"/>
    <lineage>
        <taxon>Viruses</taxon>
        <taxon>Duplodnaviria</taxon>
        <taxon>Heunggongvirae</taxon>
        <taxon>Uroviricota</taxon>
        <taxon>Caudoviricetes</taxon>
        <taxon>Peduoviridae</taxon>
        <taxon>Maltschvirus</taxon>
        <taxon>Maltschvirus maltsch</taxon>
    </lineage>
</organism>
<dbReference type="SUPFAM" id="SSF160719">
    <property type="entry name" value="gpW/gp25-like"/>
    <property type="match status" value="1"/>
</dbReference>
<name>A0A6J5Q226_9CAUD</name>
<protein>
    <submittedName>
        <fullName evidence="1">Uncharacterized protein</fullName>
    </submittedName>
</protein>
<gene>
    <name evidence="1" type="ORF">UFOVP972_225</name>
</gene>